<evidence type="ECO:0000313" key="2">
    <source>
        <dbReference type="Proteomes" id="UP000287033"/>
    </source>
</evidence>
<dbReference type="OMA" id="RENDWRP"/>
<dbReference type="STRING" id="137246.A0A401TZV6"/>
<evidence type="ECO:0008006" key="3">
    <source>
        <dbReference type="Google" id="ProtNLM"/>
    </source>
</evidence>
<dbReference type="SUPFAM" id="SSF54001">
    <property type="entry name" value="Cysteine proteinases"/>
    <property type="match status" value="1"/>
</dbReference>
<dbReference type="EMBL" id="BEZZ01234307">
    <property type="protein sequence ID" value="GCC48181.1"/>
    <property type="molecule type" value="Genomic_DNA"/>
</dbReference>
<reference evidence="1 2" key="1">
    <citation type="journal article" date="2018" name="Nat. Ecol. Evol.">
        <title>Shark genomes provide insights into elasmobranch evolution and the origin of vertebrates.</title>
        <authorList>
            <person name="Hara Y"/>
            <person name="Yamaguchi K"/>
            <person name="Onimaru K"/>
            <person name="Kadota M"/>
            <person name="Koyanagi M"/>
            <person name="Keeley SD"/>
            <person name="Tatsumi K"/>
            <person name="Tanaka K"/>
            <person name="Motone F"/>
            <person name="Kageyama Y"/>
            <person name="Nozu R"/>
            <person name="Adachi N"/>
            <person name="Nishimura O"/>
            <person name="Nakagawa R"/>
            <person name="Tanegashima C"/>
            <person name="Kiyatake I"/>
            <person name="Matsumoto R"/>
            <person name="Murakumo K"/>
            <person name="Nishida K"/>
            <person name="Terakita A"/>
            <person name="Kuratani S"/>
            <person name="Sato K"/>
            <person name="Hyodo S Kuraku.S."/>
        </authorList>
    </citation>
    <scope>NUCLEOTIDE SEQUENCE [LARGE SCALE GENOMIC DNA]</scope>
</reference>
<accession>A0A401TZV6</accession>
<sequence>MPQRVGRYKGQDYRALRRSCQRQRSLFEDPHFPVTNDSIYYTKSPPGTIEWKRPGVRPQTIAQPSAFRENDWRPFGPCTPLSNLFLH</sequence>
<evidence type="ECO:0000313" key="1">
    <source>
        <dbReference type="EMBL" id="GCC48181.1"/>
    </source>
</evidence>
<protein>
    <recommendedName>
        <fullName evidence="3">Calpain catalytic domain-containing protein</fullName>
    </recommendedName>
</protein>
<dbReference type="Proteomes" id="UP000287033">
    <property type="component" value="Unassembled WGS sequence"/>
</dbReference>
<name>A0A401TZV6_CHIPU</name>
<comment type="caution">
    <text evidence="1">The sequence shown here is derived from an EMBL/GenBank/DDBJ whole genome shotgun (WGS) entry which is preliminary data.</text>
</comment>
<keyword evidence="2" id="KW-1185">Reference proteome</keyword>
<gene>
    <name evidence="1" type="ORF">chiPu_0032344</name>
</gene>
<organism evidence="1 2">
    <name type="scientific">Chiloscyllium punctatum</name>
    <name type="common">Brownbanded bambooshark</name>
    <name type="synonym">Hemiscyllium punctatum</name>
    <dbReference type="NCBI Taxonomy" id="137246"/>
    <lineage>
        <taxon>Eukaryota</taxon>
        <taxon>Metazoa</taxon>
        <taxon>Chordata</taxon>
        <taxon>Craniata</taxon>
        <taxon>Vertebrata</taxon>
        <taxon>Chondrichthyes</taxon>
        <taxon>Elasmobranchii</taxon>
        <taxon>Galeomorphii</taxon>
        <taxon>Galeoidea</taxon>
        <taxon>Orectolobiformes</taxon>
        <taxon>Hemiscylliidae</taxon>
        <taxon>Chiloscyllium</taxon>
    </lineage>
</organism>
<dbReference type="InterPro" id="IPR038765">
    <property type="entry name" value="Papain-like_cys_pep_sf"/>
</dbReference>
<dbReference type="AlphaFoldDB" id="A0A401TZV6"/>
<proteinExistence type="predicted"/>
<dbReference type="OrthoDB" id="424753at2759"/>